<keyword evidence="3 6" id="KW-0326">Glycosidase</keyword>
<evidence type="ECO:0000256" key="3">
    <source>
        <dbReference type="ARBA" id="ARBA00023295"/>
    </source>
</evidence>
<dbReference type="InterPro" id="IPR033132">
    <property type="entry name" value="GH_1_N_CS"/>
</dbReference>
<dbReference type="PANTHER" id="PTHR10353:SF122">
    <property type="entry name" value="6-PHOSPHO-BETA-GLUCOSIDASE ASCB-RELATED"/>
    <property type="match status" value="1"/>
</dbReference>
<evidence type="ECO:0000256" key="6">
    <source>
        <dbReference type="RuleBase" id="RU004468"/>
    </source>
</evidence>
<protein>
    <submittedName>
        <fullName evidence="7">Aryl-phospho-beta-D-glucosidase BglH</fullName>
        <ecNumber evidence="7">3.2.1.86</ecNumber>
    </submittedName>
</protein>
<dbReference type="RefSeq" id="WP_077848628.1">
    <property type="nucleotide sequence ID" value="NZ_LZZM01000192.1"/>
</dbReference>
<evidence type="ECO:0000313" key="8">
    <source>
        <dbReference type="Proteomes" id="UP000190890"/>
    </source>
</evidence>
<dbReference type="InterPro" id="IPR017853">
    <property type="entry name" value="GH"/>
</dbReference>
<comment type="caution">
    <text evidence="7">The sequence shown here is derived from an EMBL/GenBank/DDBJ whole genome shotgun (WGS) entry which is preliminary data.</text>
</comment>
<dbReference type="SUPFAM" id="SSF51445">
    <property type="entry name" value="(Trans)glycosidases"/>
    <property type="match status" value="1"/>
</dbReference>
<evidence type="ECO:0000256" key="1">
    <source>
        <dbReference type="ARBA" id="ARBA00010838"/>
    </source>
</evidence>
<dbReference type="EC" id="3.2.1.86" evidence="7"/>
<dbReference type="PANTHER" id="PTHR10353">
    <property type="entry name" value="GLYCOSYL HYDROLASE"/>
    <property type="match status" value="1"/>
</dbReference>
<dbReference type="Pfam" id="PF00232">
    <property type="entry name" value="Glyco_hydro_1"/>
    <property type="match status" value="1"/>
</dbReference>
<dbReference type="EMBL" id="LZZM01000192">
    <property type="protein sequence ID" value="OOM74888.1"/>
    <property type="molecule type" value="Genomic_DNA"/>
</dbReference>
<evidence type="ECO:0000256" key="5">
    <source>
        <dbReference type="RuleBase" id="RU003690"/>
    </source>
</evidence>
<feature type="active site" description="Nucleophile" evidence="4">
    <location>
        <position position="355"/>
    </location>
</feature>
<dbReference type="FunFam" id="3.20.20.80:FF:000004">
    <property type="entry name" value="Beta-glucosidase 6-phospho-beta-glucosidase"/>
    <property type="match status" value="1"/>
</dbReference>
<dbReference type="InterPro" id="IPR018120">
    <property type="entry name" value="Glyco_hydro_1_AS"/>
</dbReference>
<dbReference type="Gene3D" id="3.20.20.80">
    <property type="entry name" value="Glycosidases"/>
    <property type="match status" value="1"/>
</dbReference>
<dbReference type="PRINTS" id="PR00131">
    <property type="entry name" value="GLHYDRLASE1"/>
</dbReference>
<dbReference type="AlphaFoldDB" id="A0A1S8TAW0"/>
<dbReference type="InterPro" id="IPR001360">
    <property type="entry name" value="Glyco_hydro_1"/>
</dbReference>
<dbReference type="OrthoDB" id="2339329at2"/>
<keyword evidence="8" id="KW-1185">Reference proteome</keyword>
<dbReference type="Proteomes" id="UP000190890">
    <property type="component" value="Unassembled WGS sequence"/>
</dbReference>
<keyword evidence="2 6" id="KW-0378">Hydrolase</keyword>
<evidence type="ECO:0000256" key="4">
    <source>
        <dbReference type="PROSITE-ProRule" id="PRU10055"/>
    </source>
</evidence>
<dbReference type="GO" id="GO:0008706">
    <property type="term" value="F:6-phospho-beta-glucosidase activity"/>
    <property type="evidence" value="ECO:0007669"/>
    <property type="project" value="UniProtKB-EC"/>
</dbReference>
<dbReference type="GO" id="GO:0016052">
    <property type="term" value="P:carbohydrate catabolic process"/>
    <property type="evidence" value="ECO:0007669"/>
    <property type="project" value="TreeGrafter"/>
</dbReference>
<organism evidence="7 8">
    <name type="scientific">Clostridium puniceum</name>
    <dbReference type="NCBI Taxonomy" id="29367"/>
    <lineage>
        <taxon>Bacteria</taxon>
        <taxon>Bacillati</taxon>
        <taxon>Bacillota</taxon>
        <taxon>Clostridia</taxon>
        <taxon>Eubacteriales</taxon>
        <taxon>Clostridiaceae</taxon>
        <taxon>Clostridium</taxon>
    </lineage>
</organism>
<proteinExistence type="inferred from homology"/>
<dbReference type="PROSITE" id="PS00572">
    <property type="entry name" value="GLYCOSYL_HYDROL_F1_1"/>
    <property type="match status" value="1"/>
</dbReference>
<sequence length="455" mass="52847">MNSKDKNIIPEGFLWGGAVTSFQSEGAYNEEGKGVSIVDNRSVKENFSDWKVAVDFYHKYKEDIALFKELGFNSYRTSIAWTRVFPNGEGEVNEEGLKFYDDLFDELIKNGIEPVITLYHFDMPLAIAEKYNGFASRKVVDLFEKYSKVVFERYKDKVKYWITFNEQNLVFPEPRLWGAKLLEGEDLEKFTYQLCHNVFVAHAKATKLLHEIIPDGKMGGMLAHTPSYPLTCEPEDILASQKIKEVFLDFYYDIFTQGEYPSYIKSVLDKKGIMPVFEADDDELLKENTVDYLAFSYYQSNTVRASEEDKSLLPGIVQNPNLKANEWGWAIDPIGLRIILKDLYARYKMPIFVVENGIGVREELDENNTVIDEYRIDYLRKHIEQMKLAMEEGVDVIGYLMWGSTDILSSQGEMKKRYGFIFVNRDEKDLRDLKRYKKASFHWFKKVIASNGENL</sequence>
<evidence type="ECO:0000256" key="2">
    <source>
        <dbReference type="ARBA" id="ARBA00022801"/>
    </source>
</evidence>
<dbReference type="STRING" id="29367.CLPUN_36150"/>
<name>A0A1S8TAW0_9CLOT</name>
<accession>A0A1S8TAW0</accession>
<evidence type="ECO:0000313" key="7">
    <source>
        <dbReference type="EMBL" id="OOM74888.1"/>
    </source>
</evidence>
<reference evidence="7 8" key="1">
    <citation type="submission" date="2016-05" db="EMBL/GenBank/DDBJ databases">
        <title>Microbial solvent formation.</title>
        <authorList>
            <person name="Poehlein A."/>
            <person name="Montoya Solano J.D."/>
            <person name="Flitsch S."/>
            <person name="Krabben P."/>
            <person name="Duerre P."/>
            <person name="Daniel R."/>
        </authorList>
    </citation>
    <scope>NUCLEOTIDE SEQUENCE [LARGE SCALE GENOMIC DNA]</scope>
    <source>
        <strain evidence="7 8">DSM 2619</strain>
    </source>
</reference>
<dbReference type="GO" id="GO:0005829">
    <property type="term" value="C:cytosol"/>
    <property type="evidence" value="ECO:0007669"/>
    <property type="project" value="TreeGrafter"/>
</dbReference>
<comment type="similarity">
    <text evidence="1 5">Belongs to the glycosyl hydrolase 1 family.</text>
</comment>
<gene>
    <name evidence="7" type="primary">bglH_8</name>
    <name evidence="7" type="ORF">CLPUN_36150</name>
</gene>
<dbReference type="PROSITE" id="PS00653">
    <property type="entry name" value="GLYCOSYL_HYDROL_F1_2"/>
    <property type="match status" value="1"/>
</dbReference>